<dbReference type="PANTHER" id="PTHR35503">
    <property type="entry name" value="OSJNBA0006M15.15 PROTEIN"/>
    <property type="match status" value="1"/>
</dbReference>
<dbReference type="InterPro" id="IPR035892">
    <property type="entry name" value="C2_domain_sf"/>
</dbReference>
<dbReference type="AlphaFoldDB" id="A0AAE1VCT8"/>
<gene>
    <name evidence="2" type="ORF">RND71_025620</name>
</gene>
<dbReference type="SUPFAM" id="SSF49562">
    <property type="entry name" value="C2 domain (Calcium/lipid-binding domain, CaLB)"/>
    <property type="match status" value="1"/>
</dbReference>
<dbReference type="PROSITE" id="PS50004">
    <property type="entry name" value="C2"/>
    <property type="match status" value="1"/>
</dbReference>
<dbReference type="PANTHER" id="PTHR35503:SF2">
    <property type="entry name" value="OS04G0455700 PROTEIN"/>
    <property type="match status" value="1"/>
</dbReference>
<proteinExistence type="predicted"/>
<feature type="domain" description="C2" evidence="1">
    <location>
        <begin position="1"/>
        <end position="129"/>
    </location>
</feature>
<dbReference type="EMBL" id="JAVYJV010000013">
    <property type="protein sequence ID" value="KAK4356649.1"/>
    <property type="molecule type" value="Genomic_DNA"/>
</dbReference>
<dbReference type="InterPro" id="IPR000008">
    <property type="entry name" value="C2_dom"/>
</dbReference>
<dbReference type="Pfam" id="PF00168">
    <property type="entry name" value="C2"/>
    <property type="match status" value="1"/>
</dbReference>
<keyword evidence="3" id="KW-1185">Reference proteome</keyword>
<dbReference type="Proteomes" id="UP001291623">
    <property type="component" value="Unassembled WGS sequence"/>
</dbReference>
<organism evidence="2 3">
    <name type="scientific">Anisodus tanguticus</name>
    <dbReference type="NCBI Taxonomy" id="243964"/>
    <lineage>
        <taxon>Eukaryota</taxon>
        <taxon>Viridiplantae</taxon>
        <taxon>Streptophyta</taxon>
        <taxon>Embryophyta</taxon>
        <taxon>Tracheophyta</taxon>
        <taxon>Spermatophyta</taxon>
        <taxon>Magnoliopsida</taxon>
        <taxon>eudicotyledons</taxon>
        <taxon>Gunneridae</taxon>
        <taxon>Pentapetalae</taxon>
        <taxon>asterids</taxon>
        <taxon>lamiids</taxon>
        <taxon>Solanales</taxon>
        <taxon>Solanaceae</taxon>
        <taxon>Solanoideae</taxon>
        <taxon>Hyoscyameae</taxon>
        <taxon>Anisodus</taxon>
    </lineage>
</organism>
<protein>
    <recommendedName>
        <fullName evidence="1">C2 domain-containing protein</fullName>
    </recommendedName>
</protein>
<sequence length="203" mass="22933">MENTQHLSSISCEIQIIRARNIEQSSLGKINLFVRCYLPVGNNQRVKLNSQEISSKSNLFWDESFSLDCLGTQDSINMLKQDVVVFELRSRKYLPFLGKNIGSSQLLGKAEIPWKRVFESTEMEIEEWAIFMGATSKNNEDVKPPAVKIAMKVKVEAIKVKKNDKLRRSWDESCSCKGYCGCNSSSIFSADDYEIFALGAALV</sequence>
<name>A0AAE1VCT8_9SOLA</name>
<dbReference type="Gene3D" id="2.60.40.150">
    <property type="entry name" value="C2 domain"/>
    <property type="match status" value="1"/>
</dbReference>
<dbReference type="SMART" id="SM00239">
    <property type="entry name" value="C2"/>
    <property type="match status" value="1"/>
</dbReference>
<comment type="caution">
    <text evidence="2">The sequence shown here is derived from an EMBL/GenBank/DDBJ whole genome shotgun (WGS) entry which is preliminary data.</text>
</comment>
<evidence type="ECO:0000259" key="1">
    <source>
        <dbReference type="PROSITE" id="PS50004"/>
    </source>
</evidence>
<accession>A0AAE1VCT8</accession>
<reference evidence="2" key="1">
    <citation type="submission" date="2023-12" db="EMBL/GenBank/DDBJ databases">
        <title>Genome assembly of Anisodus tanguticus.</title>
        <authorList>
            <person name="Wang Y.-J."/>
        </authorList>
    </citation>
    <scope>NUCLEOTIDE SEQUENCE</scope>
    <source>
        <strain evidence="2">KB-2021</strain>
        <tissue evidence="2">Leaf</tissue>
    </source>
</reference>
<evidence type="ECO:0000313" key="2">
    <source>
        <dbReference type="EMBL" id="KAK4356649.1"/>
    </source>
</evidence>
<evidence type="ECO:0000313" key="3">
    <source>
        <dbReference type="Proteomes" id="UP001291623"/>
    </source>
</evidence>